<sequence>MKWEGNSLPPKKPRVFNNSSNRGTEPRREARWCPKCRTKHFDPCNPSGMNCFKCGKAGHAEGPQGRKENPLKVLGRAFQMTADQVKASPDVVSSTFLVNSVPAHIFFDSGASFSFVSNSFCQNLSMATSALNDALVVEIANSCQVVVHETLEGCTLEVIGKSFSIDLIPMTIGGLDVVIGKDWLVENQAEILCAKKLFRFPTTDRVDVVIYGEIRKGYVPIITMAKAHRCLVNGCSSFLAYVLDAKLEKKKLGDVKVVREFPDVFPDDLHGAAPIARAPYRLAPSEIQEMLSQLQDLLKKGFVRPSSSSWGAPVLFVKKKYGTMRMYIDYRELNKATVKNKYTLPRIDDLFDQLQRADCFSKIYIRSGYHQVDQRVGDVHGPDESSVSTFLDKSMIAFIEDILVYSKDKLEHDRHLCKVLEVLRKDQLYAKFLKCDFWLKEVQFLGHVTDAQEKAFWALQKKLCKAPILSLPEGTEDFVVFSDTSKMGLDYVLMQRGKVIAYASRQLKVHEKNYPTHVLELAAVVFALKLWQHYLYSTKCTIYTNHKSLNHIYDQKELNMRQRSDGKTTRGVKLFKGRVWVPKVGGNRELLLEDAHKSKYSIHLGSTNMYQDLKLNYWWPFMKLDVANYVERCVTCLQVNAEHQRPYGSLQSLEIPEWKWEHITMDFVTKIPKTLRGHDTI</sequence>
<dbReference type="Proteomes" id="UP001055879">
    <property type="component" value="Linkage Group LG03"/>
</dbReference>
<dbReference type="EMBL" id="CM042049">
    <property type="protein sequence ID" value="KAI3747041.1"/>
    <property type="molecule type" value="Genomic_DNA"/>
</dbReference>
<protein>
    <submittedName>
        <fullName evidence="1">Uncharacterized protein</fullName>
    </submittedName>
</protein>
<accession>A0ACB9DLC7</accession>
<keyword evidence="2" id="KW-1185">Reference proteome</keyword>
<reference evidence="2" key="1">
    <citation type="journal article" date="2022" name="Mol. Ecol. Resour.">
        <title>The genomes of chicory, endive, great burdock and yacon provide insights into Asteraceae palaeo-polyploidization history and plant inulin production.</title>
        <authorList>
            <person name="Fan W."/>
            <person name="Wang S."/>
            <person name="Wang H."/>
            <person name="Wang A."/>
            <person name="Jiang F."/>
            <person name="Liu H."/>
            <person name="Zhao H."/>
            <person name="Xu D."/>
            <person name="Zhang Y."/>
        </authorList>
    </citation>
    <scope>NUCLEOTIDE SEQUENCE [LARGE SCALE GENOMIC DNA]</scope>
    <source>
        <strain evidence="2">cv. Niubang</strain>
    </source>
</reference>
<reference evidence="1 2" key="2">
    <citation type="journal article" date="2022" name="Mol. Ecol. Resour.">
        <title>The genomes of chicory, endive, great burdock and yacon provide insights into Asteraceae paleo-polyploidization history and plant inulin production.</title>
        <authorList>
            <person name="Fan W."/>
            <person name="Wang S."/>
            <person name="Wang H."/>
            <person name="Wang A."/>
            <person name="Jiang F."/>
            <person name="Liu H."/>
            <person name="Zhao H."/>
            <person name="Xu D."/>
            <person name="Zhang Y."/>
        </authorList>
    </citation>
    <scope>NUCLEOTIDE SEQUENCE [LARGE SCALE GENOMIC DNA]</scope>
    <source>
        <strain evidence="2">cv. Niubang</strain>
    </source>
</reference>
<name>A0ACB9DLC7_ARCLA</name>
<organism evidence="1 2">
    <name type="scientific">Arctium lappa</name>
    <name type="common">Greater burdock</name>
    <name type="synonym">Lappa major</name>
    <dbReference type="NCBI Taxonomy" id="4217"/>
    <lineage>
        <taxon>Eukaryota</taxon>
        <taxon>Viridiplantae</taxon>
        <taxon>Streptophyta</taxon>
        <taxon>Embryophyta</taxon>
        <taxon>Tracheophyta</taxon>
        <taxon>Spermatophyta</taxon>
        <taxon>Magnoliopsida</taxon>
        <taxon>eudicotyledons</taxon>
        <taxon>Gunneridae</taxon>
        <taxon>Pentapetalae</taxon>
        <taxon>asterids</taxon>
        <taxon>campanulids</taxon>
        <taxon>Asterales</taxon>
        <taxon>Asteraceae</taxon>
        <taxon>Carduoideae</taxon>
        <taxon>Cardueae</taxon>
        <taxon>Arctiinae</taxon>
        <taxon>Arctium</taxon>
    </lineage>
</organism>
<evidence type="ECO:0000313" key="2">
    <source>
        <dbReference type="Proteomes" id="UP001055879"/>
    </source>
</evidence>
<gene>
    <name evidence="1" type="ORF">L6452_09484</name>
</gene>
<evidence type="ECO:0000313" key="1">
    <source>
        <dbReference type="EMBL" id="KAI3747041.1"/>
    </source>
</evidence>
<comment type="caution">
    <text evidence="1">The sequence shown here is derived from an EMBL/GenBank/DDBJ whole genome shotgun (WGS) entry which is preliminary data.</text>
</comment>
<proteinExistence type="predicted"/>